<keyword evidence="4" id="KW-1185">Reference proteome</keyword>
<name>A0A3A1NF43_9FLAO</name>
<evidence type="ECO:0000313" key="3">
    <source>
        <dbReference type="Proteomes" id="UP000266691"/>
    </source>
</evidence>
<dbReference type="AlphaFoldDB" id="A0A3A1NF43"/>
<comment type="caution">
    <text evidence="1">The sequence shown here is derived from an EMBL/GenBank/DDBJ whole genome shotgun (WGS) entry which is preliminary data.</text>
</comment>
<organism evidence="1 3">
    <name type="scientific">Flagellimonas pelagia</name>
    <dbReference type="NCBI Taxonomy" id="2306998"/>
    <lineage>
        <taxon>Bacteria</taxon>
        <taxon>Pseudomonadati</taxon>
        <taxon>Bacteroidota</taxon>
        <taxon>Flavobacteriia</taxon>
        <taxon>Flavobacteriales</taxon>
        <taxon>Flavobacteriaceae</taxon>
        <taxon>Flagellimonas</taxon>
    </lineage>
</organism>
<dbReference type="Proteomes" id="UP000321621">
    <property type="component" value="Unassembled WGS sequence"/>
</dbReference>
<dbReference type="EMBL" id="QXFI01000036">
    <property type="protein sequence ID" value="RIV41844.1"/>
    <property type="molecule type" value="Genomic_DNA"/>
</dbReference>
<evidence type="ECO:0000313" key="1">
    <source>
        <dbReference type="EMBL" id="RIV41844.1"/>
    </source>
</evidence>
<dbReference type="Proteomes" id="UP000266691">
    <property type="component" value="Unassembled WGS sequence"/>
</dbReference>
<dbReference type="RefSeq" id="WP_119648749.1">
    <property type="nucleotide sequence ID" value="NZ_QXFI01000036.1"/>
</dbReference>
<evidence type="ECO:0000313" key="2">
    <source>
        <dbReference type="EMBL" id="TXJ90721.1"/>
    </source>
</evidence>
<dbReference type="OrthoDB" id="1441767at2"/>
<evidence type="ECO:0000313" key="4">
    <source>
        <dbReference type="Proteomes" id="UP000321621"/>
    </source>
</evidence>
<protein>
    <submittedName>
        <fullName evidence="1">Uncharacterized protein</fullName>
    </submittedName>
</protein>
<sequence length="110" mass="13045">MDHIVEDSIHTKQELLVRMERNNTTIQRLSKKLSSYTYEPKCPSDFEKFNALKNGFKIFSRHQKEILDLIQKQKEGISEVLEMEVKEQLGRFKKLESDFADYLLNMGKTF</sequence>
<proteinExistence type="predicted"/>
<reference evidence="2 4" key="2">
    <citation type="submission" date="2019-07" db="EMBL/GenBank/DDBJ databases">
        <title>Draft genome of two Muricauda strains isolated from deep sea.</title>
        <authorList>
            <person name="Sun C."/>
        </authorList>
    </citation>
    <scope>NUCLEOTIDE SEQUENCE [LARGE SCALE GENOMIC DNA]</scope>
    <source>
        <strain evidence="2 4">72</strain>
    </source>
</reference>
<dbReference type="EMBL" id="VNWK01000036">
    <property type="protein sequence ID" value="TXJ90721.1"/>
    <property type="molecule type" value="Genomic_DNA"/>
</dbReference>
<reference evidence="1 3" key="1">
    <citation type="submission" date="2018-08" db="EMBL/GenBank/DDBJ databases">
        <title>Proposal of Muricauda 72 sp.nov. and Muricauda NH166 sp.nov., isolated from seawater.</title>
        <authorList>
            <person name="Cheng H."/>
            <person name="Wu Y.-H."/>
            <person name="Guo L.-L."/>
            <person name="Xu X.-W."/>
        </authorList>
    </citation>
    <scope>NUCLEOTIDE SEQUENCE [LARGE SCALE GENOMIC DNA]</scope>
    <source>
        <strain evidence="1 3">72</strain>
    </source>
</reference>
<accession>A0A3A1NF43</accession>
<gene>
    <name evidence="1" type="ORF">D2V05_17130</name>
    <name evidence="2" type="ORF">FQ017_16980</name>
</gene>